<dbReference type="EMBL" id="VZCY01000118">
    <property type="protein sequence ID" value="MQN11131.1"/>
    <property type="molecule type" value="Genomic_DNA"/>
</dbReference>
<evidence type="ECO:0000313" key="2">
    <source>
        <dbReference type="Proteomes" id="UP000406735"/>
    </source>
</evidence>
<name>A0A6A7VZK1_9BACT</name>
<protein>
    <submittedName>
        <fullName evidence="1">Uncharacterized protein</fullName>
    </submittedName>
</protein>
<proteinExistence type="predicted"/>
<dbReference type="Proteomes" id="UP000406735">
    <property type="component" value="Unassembled WGS sequence"/>
</dbReference>
<evidence type="ECO:0000313" key="1">
    <source>
        <dbReference type="EMBL" id="MQN11131.1"/>
    </source>
</evidence>
<sequence length="130" mass="13752">MYGVSKTETYDSGKESVIIRNYVNGIMGGVVLDLTGFSGEFIQCGHIIIRDTTSGEYKPMPVTGGAYASLPESHEYVGICMTTVPADTPHVGVMTAGEANDKAVPYPVDTIKAALKTAVPTLQWGHDAIG</sequence>
<organism evidence="1 2">
    <name type="scientific">Segatella copri</name>
    <dbReference type="NCBI Taxonomy" id="165179"/>
    <lineage>
        <taxon>Bacteria</taxon>
        <taxon>Pseudomonadati</taxon>
        <taxon>Bacteroidota</taxon>
        <taxon>Bacteroidia</taxon>
        <taxon>Bacteroidales</taxon>
        <taxon>Prevotellaceae</taxon>
        <taxon>Segatella</taxon>
    </lineage>
</organism>
<dbReference type="AlphaFoldDB" id="A0A6A7VZK1"/>
<gene>
    <name evidence="1" type="ORF">F7D97_14645</name>
</gene>
<dbReference type="RefSeq" id="WP_153079984.1">
    <property type="nucleotide sequence ID" value="NZ_VZAU01000108.1"/>
</dbReference>
<reference evidence="1 2" key="1">
    <citation type="submission" date="2019-09" db="EMBL/GenBank/DDBJ databases">
        <title>Distinct polysaccharide growth profiles of human intestinal Prevotella copri isolates.</title>
        <authorList>
            <person name="Fehlner-Peach H."/>
            <person name="Magnabosco C."/>
            <person name="Raghavan V."/>
            <person name="Scher J.U."/>
            <person name="Tett A."/>
            <person name="Cox L.M."/>
            <person name="Gottsegen C."/>
            <person name="Watters A."/>
            <person name="Wiltshire- Gordon J.D."/>
            <person name="Segata N."/>
            <person name="Bonneau R."/>
            <person name="Littman D.R."/>
        </authorList>
    </citation>
    <scope>NUCLEOTIDE SEQUENCE [LARGE SCALE GENOMIC DNA]</scope>
    <source>
        <strain evidence="2">iK21513</strain>
    </source>
</reference>
<accession>A0A6A7VZK1</accession>
<comment type="caution">
    <text evidence="1">The sequence shown here is derived from an EMBL/GenBank/DDBJ whole genome shotgun (WGS) entry which is preliminary data.</text>
</comment>